<sequence>MCRIYPQSHALGMGPRIPVQPSRPLWTDLKVQYLIRLSNYTPAPGKCQSRLRKFTRSSVKSSGSGASNSMYSPVPGWVNPRMPA</sequence>
<name>A0A1H6SUD6_9BACL</name>
<gene>
    <name evidence="2" type="ORF">SAMN04488127_0264</name>
</gene>
<dbReference type="AlphaFoldDB" id="A0A1H6SUD6"/>
<protein>
    <submittedName>
        <fullName evidence="2">Uncharacterized protein</fullName>
    </submittedName>
</protein>
<dbReference type="Proteomes" id="UP000199200">
    <property type="component" value="Unassembled WGS sequence"/>
</dbReference>
<evidence type="ECO:0000313" key="3">
    <source>
        <dbReference type="Proteomes" id="UP000199200"/>
    </source>
</evidence>
<evidence type="ECO:0000313" key="2">
    <source>
        <dbReference type="EMBL" id="SEI71559.1"/>
    </source>
</evidence>
<keyword evidence="3" id="KW-1185">Reference proteome</keyword>
<dbReference type="STRING" id="426757.SAMN04488127_0264"/>
<accession>A0A1H6SUD6</accession>
<organism evidence="2 3">
    <name type="scientific">Bhargavaea ginsengi</name>
    <dbReference type="NCBI Taxonomy" id="426757"/>
    <lineage>
        <taxon>Bacteria</taxon>
        <taxon>Bacillati</taxon>
        <taxon>Bacillota</taxon>
        <taxon>Bacilli</taxon>
        <taxon>Bacillales</taxon>
        <taxon>Caryophanaceae</taxon>
        <taxon>Bhargavaea</taxon>
    </lineage>
</organism>
<evidence type="ECO:0000256" key="1">
    <source>
        <dbReference type="SAM" id="MobiDB-lite"/>
    </source>
</evidence>
<feature type="compositionally biased region" description="Low complexity" evidence="1">
    <location>
        <begin position="57"/>
        <end position="72"/>
    </location>
</feature>
<proteinExistence type="predicted"/>
<feature type="region of interest" description="Disordered" evidence="1">
    <location>
        <begin position="55"/>
        <end position="84"/>
    </location>
</feature>
<dbReference type="EMBL" id="FNZF01000001">
    <property type="protein sequence ID" value="SEI71559.1"/>
    <property type="molecule type" value="Genomic_DNA"/>
</dbReference>
<reference evidence="3" key="1">
    <citation type="submission" date="2016-10" db="EMBL/GenBank/DDBJ databases">
        <authorList>
            <person name="Varghese N."/>
            <person name="Submissions S."/>
        </authorList>
    </citation>
    <scope>NUCLEOTIDE SEQUENCE [LARGE SCALE GENOMIC DNA]</scope>
    <source>
        <strain evidence="3">CGMCC 1.6763</strain>
    </source>
</reference>